<comment type="subcellular location">
    <subcellularLocation>
        <location evidence="1">Cell membrane</location>
        <topology evidence="1">Multi-pass membrane protein</topology>
    </subcellularLocation>
</comment>
<dbReference type="InterPro" id="IPR000917">
    <property type="entry name" value="Sulfatase_N"/>
</dbReference>
<keyword evidence="10" id="KW-0479">Metal-binding</keyword>
<gene>
    <name evidence="14" type="ORF">DFP97_10190</name>
</gene>
<feature type="transmembrane region" description="Helical" evidence="12">
    <location>
        <begin position="69"/>
        <end position="87"/>
    </location>
</feature>
<feature type="binding site" evidence="11">
    <location>
        <position position="254"/>
    </location>
    <ligand>
        <name>Mn(2+)</name>
        <dbReference type="ChEBI" id="CHEBI:29035"/>
    </ligand>
</feature>
<evidence type="ECO:0000256" key="9">
    <source>
        <dbReference type="PIRSR" id="PIRSR005091-1"/>
    </source>
</evidence>
<evidence type="ECO:0000256" key="3">
    <source>
        <dbReference type="ARBA" id="ARBA00009983"/>
    </source>
</evidence>
<feature type="binding site" evidence="10">
    <location>
        <position position="412"/>
    </location>
    <ligand>
        <name>substrate</name>
    </ligand>
</feature>
<feature type="binding site" evidence="11">
    <location>
        <position position="473"/>
    </location>
    <ligand>
        <name>Mn(2+)</name>
        <dbReference type="ChEBI" id="CHEBI:29035"/>
    </ligand>
</feature>
<evidence type="ECO:0000259" key="13">
    <source>
        <dbReference type="Pfam" id="PF00884"/>
    </source>
</evidence>
<feature type="transmembrane region" description="Helical" evidence="12">
    <location>
        <begin position="44"/>
        <end position="62"/>
    </location>
</feature>
<feature type="transmembrane region" description="Helical" evidence="12">
    <location>
        <begin position="152"/>
        <end position="171"/>
    </location>
</feature>
<evidence type="ECO:0000256" key="8">
    <source>
        <dbReference type="PIRNR" id="PIRNR005091"/>
    </source>
</evidence>
<dbReference type="GO" id="GO:0016740">
    <property type="term" value="F:transferase activity"/>
    <property type="evidence" value="ECO:0007669"/>
    <property type="project" value="UniProtKB-KW"/>
</dbReference>
<dbReference type="AlphaFoldDB" id="A0A368WAK9"/>
<dbReference type="GO" id="GO:0046872">
    <property type="term" value="F:metal ion binding"/>
    <property type="evidence" value="ECO:0007669"/>
    <property type="project" value="UniProtKB-KW"/>
</dbReference>
<name>A0A368WAK9_9BACL</name>
<dbReference type="InterPro" id="IPR017850">
    <property type="entry name" value="Alkaline_phosphatase_core_sf"/>
</dbReference>
<dbReference type="RefSeq" id="WP_342773235.1">
    <property type="nucleotide sequence ID" value="NZ_QPJD01000001.1"/>
</dbReference>
<keyword evidence="14" id="KW-0808">Transferase</keyword>
<dbReference type="PANTHER" id="PTHR47371">
    <property type="entry name" value="LIPOTEICHOIC ACID SYNTHASE"/>
    <property type="match status" value="1"/>
</dbReference>
<dbReference type="Proteomes" id="UP000252415">
    <property type="component" value="Unassembled WGS sequence"/>
</dbReference>
<dbReference type="Gene3D" id="3.40.720.10">
    <property type="entry name" value="Alkaline Phosphatase, subunit A"/>
    <property type="match status" value="1"/>
</dbReference>
<evidence type="ECO:0000256" key="5">
    <source>
        <dbReference type="ARBA" id="ARBA00022692"/>
    </source>
</evidence>
<dbReference type="InterPro" id="IPR012160">
    <property type="entry name" value="LtaS-like"/>
</dbReference>
<dbReference type="Gene3D" id="3.30.1120.170">
    <property type="match status" value="1"/>
</dbReference>
<feature type="transmembrane region" description="Helical" evidence="12">
    <location>
        <begin position="12"/>
        <end position="32"/>
    </location>
</feature>
<evidence type="ECO:0000256" key="2">
    <source>
        <dbReference type="ARBA" id="ARBA00004936"/>
    </source>
</evidence>
<dbReference type="GO" id="GO:0005886">
    <property type="term" value="C:plasma membrane"/>
    <property type="evidence" value="ECO:0007669"/>
    <property type="project" value="UniProtKB-SubCell"/>
</dbReference>
<organism evidence="14 15">
    <name type="scientific">Paenibacillus prosopidis</name>
    <dbReference type="NCBI Taxonomy" id="630520"/>
    <lineage>
        <taxon>Bacteria</taxon>
        <taxon>Bacillati</taxon>
        <taxon>Bacillota</taxon>
        <taxon>Bacilli</taxon>
        <taxon>Bacillales</taxon>
        <taxon>Paenibacillaceae</taxon>
        <taxon>Paenibacillus</taxon>
    </lineage>
</organism>
<feature type="binding site" evidence="11">
    <location>
        <position position="296"/>
    </location>
    <ligand>
        <name>Mn(2+)</name>
        <dbReference type="ChEBI" id="CHEBI:29035"/>
    </ligand>
</feature>
<keyword evidence="7 8" id="KW-0472">Membrane</keyword>
<feature type="domain" description="Sulfatase N-terminal" evidence="13">
    <location>
        <begin position="246"/>
        <end position="536"/>
    </location>
</feature>
<sequence length="628" mass="70539">MELQSSGYRRSPVILLFILIMLKMILFRQFVFQGIQADKLLTDAAAVLTLLCVVELITSAKWKGTVFGVLNAVVSVLLFASTVYFSYYGTVPTYTALHGLDQVLQIKESVGATLQTSYYLLLLDIFILAIVYVIKWLRGVRGSGRKRIAKPLYVLIAAILCVAVSGTYIRIGSTIPNEIVQAESLGFLDYQVAAAMKARKEKSAMKNGNIEETAAAAADLQYTYSYQDGEAVAAGTPNYFGAAKGKNVIVVQLEAFQNFPIHLAVDGKEITPVLNDLVGESFYFPHFFQQIGQGNTSDAEFMSNTSIYPTGVIAMSTGYGNKTVPSLPRLLQQDNYESNTFHINDVTFWDRNRMYPALGFSKYYDKPFYNNDNFNSFGASDEEMYRVGLEKLQALRQQEKPFYAQFITTSSHHPFKVPENYQQIAMPDSLQGTQLGDYLMAMNYTDYALGKFIDELKASGMWEDTLLVLYGDHFGLQSQDNDPEWVSSQLGINYHDKLSRFNIPFIIHVPGLEGKEVDQVGGQVDIMPTVSNLLGISLEERGYTAFGQDLLNIDRNVVGMRYYLPTGSFFNNDILFVPGKGFEDGTAVDIRTMEPVTDFSMYRNDYDYILELMKLSDEYVRLLPKRAQ</sequence>
<evidence type="ECO:0000256" key="4">
    <source>
        <dbReference type="ARBA" id="ARBA00022475"/>
    </source>
</evidence>
<keyword evidence="6 12" id="KW-1133">Transmembrane helix</keyword>
<keyword evidence="10" id="KW-0464">Manganese</keyword>
<comment type="caution">
    <text evidence="14">The sequence shown here is derived from an EMBL/GenBank/DDBJ whole genome shotgun (WGS) entry which is preliminary data.</text>
</comment>
<reference evidence="14 15" key="1">
    <citation type="submission" date="2018-07" db="EMBL/GenBank/DDBJ databases">
        <title>Genomic Encyclopedia of Type Strains, Phase III (KMG-III): the genomes of soil and plant-associated and newly described type strains.</title>
        <authorList>
            <person name="Whitman W."/>
        </authorList>
    </citation>
    <scope>NUCLEOTIDE SEQUENCE [LARGE SCALE GENOMIC DNA]</scope>
    <source>
        <strain evidence="14 15">CECT 7506</strain>
    </source>
</reference>
<proteinExistence type="inferred from homology"/>
<feature type="active site" evidence="9">
    <location>
        <position position="296"/>
    </location>
</feature>
<comment type="pathway">
    <text evidence="2">Cell wall biogenesis; lipoteichoic acid biosynthesis.</text>
</comment>
<evidence type="ECO:0000313" key="15">
    <source>
        <dbReference type="Proteomes" id="UP000252415"/>
    </source>
</evidence>
<evidence type="ECO:0000256" key="11">
    <source>
        <dbReference type="PIRSR" id="PIRSR005091-3"/>
    </source>
</evidence>
<evidence type="ECO:0000256" key="6">
    <source>
        <dbReference type="ARBA" id="ARBA00022989"/>
    </source>
</evidence>
<dbReference type="CDD" id="cd16015">
    <property type="entry name" value="LTA_synthase"/>
    <property type="match status" value="1"/>
</dbReference>
<evidence type="ECO:0000256" key="1">
    <source>
        <dbReference type="ARBA" id="ARBA00004651"/>
    </source>
</evidence>
<evidence type="ECO:0000256" key="12">
    <source>
        <dbReference type="SAM" id="Phobius"/>
    </source>
</evidence>
<dbReference type="SUPFAM" id="SSF53649">
    <property type="entry name" value="Alkaline phosphatase-like"/>
    <property type="match status" value="1"/>
</dbReference>
<evidence type="ECO:0000256" key="10">
    <source>
        <dbReference type="PIRSR" id="PIRSR005091-2"/>
    </source>
</evidence>
<evidence type="ECO:0000313" key="14">
    <source>
        <dbReference type="EMBL" id="RCW51748.1"/>
    </source>
</evidence>
<feature type="transmembrane region" description="Helical" evidence="12">
    <location>
        <begin position="118"/>
        <end position="140"/>
    </location>
</feature>
<dbReference type="Pfam" id="PF00884">
    <property type="entry name" value="Sulfatase"/>
    <property type="match status" value="1"/>
</dbReference>
<comment type="similarity">
    <text evidence="3 8">Belongs to the LTA synthase family.</text>
</comment>
<feature type="binding site" evidence="11">
    <location>
        <position position="472"/>
    </location>
    <ligand>
        <name>Mn(2+)</name>
        <dbReference type="ChEBI" id="CHEBI:29035"/>
    </ligand>
</feature>
<accession>A0A368WAK9</accession>
<dbReference type="InterPro" id="IPR050448">
    <property type="entry name" value="OpgB/LTA_synthase_biosynth"/>
</dbReference>
<dbReference type="PIRSF" id="PIRSF005091">
    <property type="entry name" value="Mmb_sulf_HI1246"/>
    <property type="match status" value="1"/>
</dbReference>
<evidence type="ECO:0000256" key="7">
    <source>
        <dbReference type="ARBA" id="ARBA00023136"/>
    </source>
</evidence>
<dbReference type="EMBL" id="QPJD01000001">
    <property type="protein sequence ID" value="RCW51748.1"/>
    <property type="molecule type" value="Genomic_DNA"/>
</dbReference>
<keyword evidence="15" id="KW-1185">Reference proteome</keyword>
<keyword evidence="5 12" id="KW-0812">Transmembrane</keyword>
<dbReference type="PANTHER" id="PTHR47371:SF3">
    <property type="entry name" value="PHOSPHOGLYCEROL TRANSFERASE I"/>
    <property type="match status" value="1"/>
</dbReference>
<keyword evidence="4 8" id="KW-1003">Cell membrane</keyword>
<protein>
    <submittedName>
        <fullName evidence="14">Phosphoglycerol transferase MdoB-like AlkP superfamily enzyme</fullName>
    </submittedName>
</protein>